<dbReference type="AlphaFoldDB" id="A0A2S9K9V8"/>
<evidence type="ECO:0000313" key="1">
    <source>
        <dbReference type="EMBL" id="PRD67220.1"/>
    </source>
</evidence>
<reference evidence="1 2" key="1">
    <citation type="submission" date="2018-03" db="EMBL/GenBank/DDBJ databases">
        <title>Comparative genomics illustrates the genes involved in a hyperalkaliphilic mechanisms of Serpentinomonas isolated from highly-alkaline calcium-rich serpentinized springs.</title>
        <authorList>
            <person name="Suzuki S."/>
            <person name="Ishii S."/>
            <person name="Walworth N."/>
            <person name="Bird L."/>
            <person name="Kuenen J.G."/>
            <person name="Nealson K.H."/>
        </authorList>
    </citation>
    <scope>NUCLEOTIDE SEQUENCE [LARGE SCALE GENOMIC DNA]</scope>
    <source>
        <strain evidence="1 2">P1</strain>
    </source>
</reference>
<protein>
    <submittedName>
        <fullName evidence="1">Uncharacterized protein</fullName>
    </submittedName>
</protein>
<name>A0A2S9K9V8_9BURK</name>
<dbReference type="RefSeq" id="WP_105746584.1">
    <property type="nucleotide sequence ID" value="NZ_PVLQ01000001.1"/>
</dbReference>
<evidence type="ECO:0000313" key="2">
    <source>
        <dbReference type="Proteomes" id="UP000238589"/>
    </source>
</evidence>
<organism evidence="1 2">
    <name type="scientific">Malikia granosa</name>
    <dbReference type="NCBI Taxonomy" id="263067"/>
    <lineage>
        <taxon>Bacteria</taxon>
        <taxon>Pseudomonadati</taxon>
        <taxon>Pseudomonadota</taxon>
        <taxon>Betaproteobacteria</taxon>
        <taxon>Burkholderiales</taxon>
        <taxon>Comamonadaceae</taxon>
        <taxon>Malikia</taxon>
    </lineage>
</organism>
<keyword evidence="2" id="KW-1185">Reference proteome</keyword>
<gene>
    <name evidence="1" type="ORF">C6P64_00200</name>
</gene>
<proteinExistence type="predicted"/>
<dbReference type="OrthoDB" id="9998765at2"/>
<accession>A0A2S9K9V8</accession>
<sequence length="115" mass="11649">MSGCGCKCGSQQAAGQPFEAAGDVFGPDFGLPGAGGPSAVELFAAWTEPGAEAAAPTDEADQELADAALEDEQAAQQELDELLAEGEGGAAVEPGLEELLTLLRNRPGLKLTLSY</sequence>
<comment type="caution">
    <text evidence="1">The sequence shown here is derived from an EMBL/GenBank/DDBJ whole genome shotgun (WGS) entry which is preliminary data.</text>
</comment>
<dbReference type="EMBL" id="PVLQ01000001">
    <property type="protein sequence ID" value="PRD67220.1"/>
    <property type="molecule type" value="Genomic_DNA"/>
</dbReference>
<dbReference type="Proteomes" id="UP000238589">
    <property type="component" value="Unassembled WGS sequence"/>
</dbReference>